<keyword evidence="2" id="KW-0540">Nuclease</keyword>
<evidence type="ECO:0000256" key="2">
    <source>
        <dbReference type="ARBA" id="ARBA00022722"/>
    </source>
</evidence>
<organism evidence="8 9">
    <name type="scientific">Legionella israelensis</name>
    <dbReference type="NCBI Taxonomy" id="454"/>
    <lineage>
        <taxon>Bacteria</taxon>
        <taxon>Pseudomonadati</taxon>
        <taxon>Pseudomonadota</taxon>
        <taxon>Gammaproteobacteria</taxon>
        <taxon>Legionellales</taxon>
        <taxon>Legionellaceae</taxon>
        <taxon>Legionella</taxon>
    </lineage>
</organism>
<dbReference type="Proteomes" id="UP000295517">
    <property type="component" value="Chromosome"/>
</dbReference>
<dbReference type="AlphaFoldDB" id="A0AAX1EJV8"/>
<dbReference type="NCBIfam" id="TIGR00255">
    <property type="entry name" value="YicC/YloC family endoribonuclease"/>
    <property type="match status" value="1"/>
</dbReference>
<evidence type="ECO:0000256" key="3">
    <source>
        <dbReference type="ARBA" id="ARBA00022759"/>
    </source>
</evidence>
<comment type="cofactor">
    <cofactor evidence="1">
        <name>a divalent metal cation</name>
        <dbReference type="ChEBI" id="CHEBI:60240"/>
    </cofactor>
</comment>
<dbReference type="Pfam" id="PF08340">
    <property type="entry name" value="YicC-like_C"/>
    <property type="match status" value="1"/>
</dbReference>
<evidence type="ECO:0000256" key="1">
    <source>
        <dbReference type="ARBA" id="ARBA00001968"/>
    </source>
</evidence>
<reference evidence="8 9" key="1">
    <citation type="submission" date="2019-03" db="EMBL/GenBank/DDBJ databases">
        <title>Diverse conjugative elements silence natural transformation in Legionella species.</title>
        <authorList>
            <person name="Durieux I."/>
            <person name="Ginevra C."/>
            <person name="Attaiech L."/>
            <person name="Picq K."/>
            <person name="Juan P.A."/>
            <person name="Jarraud S."/>
            <person name="Charpentier X."/>
        </authorList>
    </citation>
    <scope>NUCLEOTIDE SEQUENCE [LARGE SCALE GENOMIC DNA]</scope>
    <source>
        <strain evidence="8 9">HL-0427-4011</strain>
    </source>
</reference>
<keyword evidence="4" id="KW-0378">Hydrolase</keyword>
<dbReference type="PANTHER" id="PTHR30636:SF3">
    <property type="entry name" value="UPF0701 PROTEIN YICC"/>
    <property type="match status" value="1"/>
</dbReference>
<keyword evidence="3" id="KW-0255">Endonuclease</keyword>
<sequence>MTYSMTAFARTQKQLDDSILCWEIKSVNHRYLDVSFRVPEPFRFMEIELRSLLRNKLSRGKLECQLKYTDTSVDNQSILVNKGLVTALMDAAQQLSSEQHIPNDLSASQILSWPGVVQANPPDTEMLSEQAKLIFQETLNQLITARKKEGQALRQHILQRLDHLGEKISQADGLVAIINEQLKDKLMTRLKEVDISVTDTRIEQEMALLIARMDVREELDRLHTHVNEVRLVLEHEQAAGRRLDFLMQELNREANTLGSKSDSVQLTRCAVEMKVLIEQMREQIQNIE</sequence>
<evidence type="ECO:0000256" key="4">
    <source>
        <dbReference type="ARBA" id="ARBA00022801"/>
    </source>
</evidence>
<evidence type="ECO:0000313" key="8">
    <source>
        <dbReference type="EMBL" id="QBR85383.1"/>
    </source>
</evidence>
<evidence type="ECO:0000256" key="5">
    <source>
        <dbReference type="ARBA" id="ARBA00035648"/>
    </source>
</evidence>
<accession>A0AAX1EJV8</accession>
<evidence type="ECO:0000259" key="7">
    <source>
        <dbReference type="Pfam" id="PF08340"/>
    </source>
</evidence>
<dbReference type="GO" id="GO:0016787">
    <property type="term" value="F:hydrolase activity"/>
    <property type="evidence" value="ECO:0007669"/>
    <property type="project" value="UniProtKB-KW"/>
</dbReference>
<dbReference type="GO" id="GO:0004521">
    <property type="term" value="F:RNA endonuclease activity"/>
    <property type="evidence" value="ECO:0007669"/>
    <property type="project" value="InterPro"/>
</dbReference>
<dbReference type="InterPro" id="IPR013527">
    <property type="entry name" value="YicC-like_N"/>
</dbReference>
<dbReference type="PANTHER" id="PTHR30636">
    <property type="entry name" value="UPF0701 PROTEIN YICC"/>
    <property type="match status" value="1"/>
</dbReference>
<dbReference type="Pfam" id="PF03755">
    <property type="entry name" value="YicC-like_N"/>
    <property type="match status" value="1"/>
</dbReference>
<dbReference type="EMBL" id="CP038254">
    <property type="protein sequence ID" value="QBR85383.1"/>
    <property type="molecule type" value="Genomic_DNA"/>
</dbReference>
<proteinExistence type="inferred from homology"/>
<protein>
    <submittedName>
        <fullName evidence="8">YicC family protein</fullName>
    </submittedName>
</protein>
<name>A0AAX1EJV8_9GAMM</name>
<feature type="domain" description="Endoribonuclease YicC-like N-terminal" evidence="6">
    <location>
        <begin position="3"/>
        <end position="154"/>
    </location>
</feature>
<gene>
    <name evidence="8" type="ORF">E3983_09560</name>
</gene>
<evidence type="ECO:0000259" key="6">
    <source>
        <dbReference type="Pfam" id="PF03755"/>
    </source>
</evidence>
<evidence type="ECO:0000313" key="9">
    <source>
        <dbReference type="Proteomes" id="UP000295517"/>
    </source>
</evidence>
<feature type="domain" description="Endoribonuclease YicC-like C-terminal" evidence="7">
    <location>
        <begin position="178"/>
        <end position="288"/>
    </location>
</feature>
<dbReference type="RefSeq" id="WP_135061575.1">
    <property type="nucleotide sequence ID" value="NZ_CP038254.1"/>
</dbReference>
<comment type="similarity">
    <text evidence="5">Belongs to the YicC/YloC family.</text>
</comment>
<dbReference type="InterPro" id="IPR005229">
    <property type="entry name" value="YicC/YloC-like"/>
</dbReference>
<dbReference type="InterPro" id="IPR013551">
    <property type="entry name" value="YicC-like_C"/>
</dbReference>